<dbReference type="CDD" id="cd06661">
    <property type="entry name" value="GGCT_like"/>
    <property type="match status" value="1"/>
</dbReference>
<dbReference type="GO" id="GO:0006751">
    <property type="term" value="P:glutathione catabolic process"/>
    <property type="evidence" value="ECO:0007669"/>
    <property type="project" value="InterPro"/>
</dbReference>
<evidence type="ECO:0000313" key="5">
    <source>
        <dbReference type="EMBL" id="KAK7104698.1"/>
    </source>
</evidence>
<dbReference type="InterPro" id="IPR006840">
    <property type="entry name" value="ChaC"/>
</dbReference>
<comment type="catalytic activity">
    <reaction evidence="3">
        <text>glutathione = L-cysteinylglycine + 5-oxo-L-proline</text>
        <dbReference type="Rhea" id="RHEA:47724"/>
        <dbReference type="ChEBI" id="CHEBI:57925"/>
        <dbReference type="ChEBI" id="CHEBI:58402"/>
        <dbReference type="ChEBI" id="CHEBI:61694"/>
        <dbReference type="EC" id="4.3.2.7"/>
    </reaction>
</comment>
<dbReference type="PANTHER" id="PTHR12192">
    <property type="entry name" value="CATION TRANSPORT PROTEIN CHAC-RELATED"/>
    <property type="match status" value="1"/>
</dbReference>
<evidence type="ECO:0000256" key="4">
    <source>
        <dbReference type="SAM" id="MobiDB-lite"/>
    </source>
</evidence>
<dbReference type="Gene3D" id="3.10.490.10">
    <property type="entry name" value="Gamma-glutamyl cyclotransferase-like"/>
    <property type="match status" value="1"/>
</dbReference>
<keyword evidence="2" id="KW-0456">Lyase</keyword>
<evidence type="ECO:0000256" key="1">
    <source>
        <dbReference type="ARBA" id="ARBA00009662"/>
    </source>
</evidence>
<dbReference type="GO" id="GO:0005737">
    <property type="term" value="C:cytoplasm"/>
    <property type="evidence" value="ECO:0007669"/>
    <property type="project" value="TreeGrafter"/>
</dbReference>
<dbReference type="Pfam" id="PF04752">
    <property type="entry name" value="ChaC"/>
    <property type="match status" value="1"/>
</dbReference>
<name>A0AAN9BGE7_9CAEN</name>
<evidence type="ECO:0000256" key="2">
    <source>
        <dbReference type="ARBA" id="ARBA00023239"/>
    </source>
</evidence>
<organism evidence="5 6">
    <name type="scientific">Littorina saxatilis</name>
    <dbReference type="NCBI Taxonomy" id="31220"/>
    <lineage>
        <taxon>Eukaryota</taxon>
        <taxon>Metazoa</taxon>
        <taxon>Spiralia</taxon>
        <taxon>Lophotrochozoa</taxon>
        <taxon>Mollusca</taxon>
        <taxon>Gastropoda</taxon>
        <taxon>Caenogastropoda</taxon>
        <taxon>Littorinimorpha</taxon>
        <taxon>Littorinoidea</taxon>
        <taxon>Littorinidae</taxon>
        <taxon>Littorina</taxon>
    </lineage>
</organism>
<dbReference type="InterPro" id="IPR013024">
    <property type="entry name" value="GGCT-like"/>
</dbReference>
<reference evidence="5 6" key="1">
    <citation type="submission" date="2024-02" db="EMBL/GenBank/DDBJ databases">
        <title>Chromosome-scale genome assembly of the rough periwinkle Littorina saxatilis.</title>
        <authorList>
            <person name="De Jode A."/>
            <person name="Faria R."/>
            <person name="Formenti G."/>
            <person name="Sims Y."/>
            <person name="Smith T.P."/>
            <person name="Tracey A."/>
            <person name="Wood J.M.D."/>
            <person name="Zagrodzka Z.B."/>
            <person name="Johannesson K."/>
            <person name="Butlin R.K."/>
            <person name="Leder E.H."/>
        </authorList>
    </citation>
    <scope>NUCLEOTIDE SEQUENCE [LARGE SCALE GENOMIC DNA]</scope>
    <source>
        <strain evidence="5">Snail1</strain>
        <tissue evidence="5">Muscle</tissue>
    </source>
</reference>
<keyword evidence="6" id="KW-1185">Reference proteome</keyword>
<evidence type="ECO:0000256" key="3">
    <source>
        <dbReference type="ARBA" id="ARBA00048073"/>
    </source>
</evidence>
<dbReference type="EMBL" id="JBAMIC010000008">
    <property type="protein sequence ID" value="KAK7104698.1"/>
    <property type="molecule type" value="Genomic_DNA"/>
</dbReference>
<feature type="region of interest" description="Disordered" evidence="4">
    <location>
        <begin position="106"/>
        <end position="130"/>
    </location>
</feature>
<dbReference type="PANTHER" id="PTHR12192:SF26">
    <property type="entry name" value="GLUTATHIONE-SPECIFIC GAMMA-GLUTAMYLCYCLOTRANSFERASE 1"/>
    <property type="match status" value="1"/>
</dbReference>
<accession>A0AAN9BGE7</accession>
<comment type="similarity">
    <text evidence="1">Belongs to the gamma-glutamylcyclotransferase family. ChaC subfamily.</text>
</comment>
<dbReference type="GO" id="GO:0061928">
    <property type="term" value="F:glutathione specific gamma-glutamylcyclotransferase activity"/>
    <property type="evidence" value="ECO:0007669"/>
    <property type="project" value="UniProtKB-EC"/>
</dbReference>
<sequence length="227" mass="25825">MEMKRNDNSLWVFGYASLLWKPGFHYHQQVVGHIKGFKRRFFQGNTNMRGCSKNPGRVAILVPDPVEVTWGVAYEIRGKQHVQHALDHLFVRENSKGDYDTILAPFHPRHISKPDSSDGDDDDSASDSENDVTMTLEPFSVMSFTATAASQFYMGEADVRVMAQQVVSAHGKAGPNTEYVLRTAEYVRRHIPEDRDSHLFELEKEVRDILASLQLQTPHKQPVVVHH</sequence>
<gene>
    <name evidence="5" type="ORF">V1264_019374</name>
</gene>
<dbReference type="Proteomes" id="UP001374579">
    <property type="component" value="Unassembled WGS sequence"/>
</dbReference>
<dbReference type="AlphaFoldDB" id="A0AAN9BGE7"/>
<protein>
    <recommendedName>
        <fullName evidence="7">Glutathione-specific gamma-glutamylcyclotransferase</fullName>
    </recommendedName>
</protein>
<evidence type="ECO:0008006" key="7">
    <source>
        <dbReference type="Google" id="ProtNLM"/>
    </source>
</evidence>
<feature type="compositionally biased region" description="Acidic residues" evidence="4">
    <location>
        <begin position="117"/>
        <end position="130"/>
    </location>
</feature>
<comment type="caution">
    <text evidence="5">The sequence shown here is derived from an EMBL/GenBank/DDBJ whole genome shotgun (WGS) entry which is preliminary data.</text>
</comment>
<evidence type="ECO:0000313" key="6">
    <source>
        <dbReference type="Proteomes" id="UP001374579"/>
    </source>
</evidence>
<proteinExistence type="inferred from homology"/>